<dbReference type="Pfam" id="PF13245">
    <property type="entry name" value="AAA_19"/>
    <property type="match status" value="1"/>
</dbReference>
<dbReference type="Gene3D" id="1.10.10.1020">
    <property type="entry name" value="RecBCD complex, subunit RecD, N-terminal domain"/>
    <property type="match status" value="1"/>
</dbReference>
<dbReference type="InterPro" id="IPR006344">
    <property type="entry name" value="RecD"/>
</dbReference>
<dbReference type="Pfam" id="PF21185">
    <property type="entry name" value="RecD_N"/>
    <property type="match status" value="1"/>
</dbReference>
<feature type="binding site" evidence="11">
    <location>
        <begin position="168"/>
        <end position="175"/>
    </location>
    <ligand>
        <name>ATP</name>
        <dbReference type="ChEBI" id="CHEBI:30616"/>
    </ligand>
</feature>
<reference evidence="14 15" key="1">
    <citation type="journal article" date="2023" name="Environ Microbiome">
        <title>A coral-associated actinobacterium mitigates coral bleaching under heat stress.</title>
        <authorList>
            <person name="Li J."/>
            <person name="Zou Y."/>
            <person name="Li Q."/>
            <person name="Zhang J."/>
            <person name="Bourne D.G."/>
            <person name="Lyu Y."/>
            <person name="Liu C."/>
            <person name="Zhang S."/>
        </authorList>
    </citation>
    <scope>NUCLEOTIDE SEQUENCE [LARGE SCALE GENOMIC DNA]</scope>
    <source>
        <strain evidence="14 15">SCSIO 13291</strain>
    </source>
</reference>
<evidence type="ECO:0000256" key="8">
    <source>
        <dbReference type="ARBA" id="ARBA00023125"/>
    </source>
</evidence>
<keyword evidence="15" id="KW-1185">Reference proteome</keyword>
<evidence type="ECO:0000256" key="5">
    <source>
        <dbReference type="ARBA" id="ARBA00022806"/>
    </source>
</evidence>
<comment type="miscellaneous">
    <text evidence="11">In the RecBCD complex, RecB has a slow 3'-5' helicase, an exonuclease activity and loads RecA onto ssDNA, RecD has a fast 5'-3' helicase activity, while RecC stimulates the ATPase and processivity of the RecB helicase and contributes to recognition of the Chi site.</text>
</comment>
<feature type="domain" description="UvrD-like helicase C-terminal" evidence="12">
    <location>
        <begin position="479"/>
        <end position="525"/>
    </location>
</feature>
<dbReference type="InterPro" id="IPR027417">
    <property type="entry name" value="P-loop_NTPase"/>
</dbReference>
<comment type="function">
    <text evidence="11">A helicase/nuclease that prepares dsDNA breaks (DSB) for recombinational DNA repair. Binds to DSBs and unwinds DNA via a highly rapid and processive ATP-dependent bidirectional helicase activity. Unwinds dsDNA until it encounters a Chi (crossover hotspot instigator) sequence from the 3' direction. Cuts ssDNA a few nucleotides 3' to the Chi site. The properties and activities of the enzyme are changed at Chi. The Chi-altered holoenzyme produces a long 3'-ssDNA overhang and facilitates RecA-binding to the ssDNA for homologous DNA recombination and repair. Holoenzyme degrades any linearized DNA that is unable to undergo homologous recombination. In the holoenzyme this subunit has ssDNA-dependent ATPase and 5'-3' helicase activity. When added to pre-assembled RecBC greatly stimulates nuclease activity and augments holoenzyme processivity. Negatively regulates the RecA-loading ability of RecBCD.</text>
</comment>
<dbReference type="CDD" id="cd18809">
    <property type="entry name" value="SF1_C_RecD"/>
    <property type="match status" value="1"/>
</dbReference>
<organism evidence="14 15">
    <name type="scientific">Propioniciclava soli</name>
    <dbReference type="NCBI Taxonomy" id="2775081"/>
    <lineage>
        <taxon>Bacteria</taxon>
        <taxon>Bacillati</taxon>
        <taxon>Actinomycetota</taxon>
        <taxon>Actinomycetes</taxon>
        <taxon>Propionibacteriales</taxon>
        <taxon>Propionibacteriaceae</taxon>
        <taxon>Propioniciclava</taxon>
    </lineage>
</organism>
<keyword evidence="2 11" id="KW-0547">Nucleotide-binding</keyword>
<keyword evidence="1 11" id="KW-0540">Nuclease</keyword>
<comment type="similarity">
    <text evidence="11">Belongs to the RecD family.</text>
</comment>
<evidence type="ECO:0000259" key="12">
    <source>
        <dbReference type="Pfam" id="PF13538"/>
    </source>
</evidence>
<keyword evidence="9 11" id="KW-0234">DNA repair</keyword>
<dbReference type="NCBIfam" id="TIGR01447">
    <property type="entry name" value="recD"/>
    <property type="match status" value="1"/>
</dbReference>
<dbReference type="PANTHER" id="PTHR43788">
    <property type="entry name" value="DNA2/NAM7 HELICASE FAMILY MEMBER"/>
    <property type="match status" value="1"/>
</dbReference>
<dbReference type="Gene3D" id="3.40.50.300">
    <property type="entry name" value="P-loop containing nucleotide triphosphate hydrolases"/>
    <property type="match status" value="3"/>
</dbReference>
<dbReference type="HAMAP" id="MF_01487">
    <property type="entry name" value="RecD"/>
    <property type="match status" value="1"/>
</dbReference>
<dbReference type="SUPFAM" id="SSF52540">
    <property type="entry name" value="P-loop containing nucleoside triphosphate hydrolases"/>
    <property type="match status" value="2"/>
</dbReference>
<keyword evidence="5 11" id="KW-0347">Helicase</keyword>
<dbReference type="InterPro" id="IPR041851">
    <property type="entry name" value="RecD_N_sf"/>
</dbReference>
<evidence type="ECO:0000256" key="11">
    <source>
        <dbReference type="HAMAP-Rule" id="MF_01487"/>
    </source>
</evidence>
<feature type="domain" description="RecBCD enzyme subunit RecD N-terminal" evidence="13">
    <location>
        <begin position="18"/>
        <end position="120"/>
    </location>
</feature>
<protein>
    <recommendedName>
        <fullName evidence="11">RecBCD enzyme subunit RecD</fullName>
        <ecNumber evidence="11">5.6.2.3</ecNumber>
    </recommendedName>
    <alternativeName>
        <fullName evidence="11">DNA 5'-3' helicase subunit RecD</fullName>
    </alternativeName>
    <alternativeName>
        <fullName evidence="11">Exonuclease V subunit RecD</fullName>
        <shortName evidence="11">ExoV subunit RecD</shortName>
    </alternativeName>
    <alternativeName>
        <fullName evidence="11">Helicase/nuclease RecBCD subunit RecD</fullName>
    </alternativeName>
</protein>
<dbReference type="EC" id="5.6.2.3" evidence="11"/>
<dbReference type="CDD" id="cd17933">
    <property type="entry name" value="DEXSc_RecD-like"/>
    <property type="match status" value="1"/>
</dbReference>
<sequence length="551" mass="57967">MTDTAVSARGLLAEFSAAGVLAWADVHPAQQLTHLFGETDERVQLAIALTVRALRSGSICLEWSRIRDLGLGEDAVAEVPPELWPEEAGWLAALRASPAVRVGDGGPGERPLRLVDDALYLERHFGDQESVRLALLTRLAGTGDDTGATGQDDAITLALSHRVSVIAGGPGTGKTHTIRRLIEQLRVDEPDALVALAAPTGKAAARMTESLAPSAFTAVTLHTLLGWRPGSRNRFVHDATNPLPHDVVVVDETSMVSMLLMARLLAALKPAARLVLVGDPDQLASVDAGSVLADITKAPATRGVVARLERNYRFDGTIAALARAIRAGEADAALGVLADGGEHVSLVDGADAAASLRERVVGPGVRLLEAAASGSVGAALTALEEHRLLCGHRRGPFGVQHWTRQVVSWLAEAAPGWAADGELAVARPVMMTVNAPEFGLHNGDTGVVIAGPDGPRAWFREGTTVVSHSPFVLEGLATLHAMTVHKAQGSQFGHVSVVLPPVGSPLLTRELLYTAVTRAERSVLLLGNEDAVREAIGHPARRMSGLARRLS</sequence>
<comment type="subunit">
    <text evidence="11">Heterotrimer of RecB, RecC and RecD. All subunits contribute to DNA-binding.</text>
</comment>
<dbReference type="InterPro" id="IPR049550">
    <property type="entry name" value="RecD_N"/>
</dbReference>
<evidence type="ECO:0000256" key="1">
    <source>
        <dbReference type="ARBA" id="ARBA00022722"/>
    </source>
</evidence>
<evidence type="ECO:0000256" key="10">
    <source>
        <dbReference type="ARBA" id="ARBA00023235"/>
    </source>
</evidence>
<keyword evidence="10 11" id="KW-0413">Isomerase</keyword>
<keyword evidence="7 11" id="KW-0067">ATP-binding</keyword>
<keyword evidence="8 11" id="KW-0238">DNA-binding</keyword>
<dbReference type="InterPro" id="IPR027785">
    <property type="entry name" value="UvrD-like_helicase_C"/>
</dbReference>
<dbReference type="InterPro" id="IPR050534">
    <property type="entry name" value="Coronavir_polyprotein_1ab"/>
</dbReference>
<comment type="catalytic activity">
    <reaction evidence="11">
        <text>ATP + H2O = ADP + phosphate + H(+)</text>
        <dbReference type="Rhea" id="RHEA:13065"/>
        <dbReference type="ChEBI" id="CHEBI:15377"/>
        <dbReference type="ChEBI" id="CHEBI:15378"/>
        <dbReference type="ChEBI" id="CHEBI:30616"/>
        <dbReference type="ChEBI" id="CHEBI:43474"/>
        <dbReference type="ChEBI" id="CHEBI:456216"/>
        <dbReference type="EC" id="5.6.2.3"/>
    </reaction>
</comment>
<evidence type="ECO:0000256" key="4">
    <source>
        <dbReference type="ARBA" id="ARBA00022801"/>
    </source>
</evidence>
<evidence type="ECO:0000259" key="13">
    <source>
        <dbReference type="Pfam" id="PF21185"/>
    </source>
</evidence>
<proteinExistence type="inferred from homology"/>
<evidence type="ECO:0000313" key="15">
    <source>
        <dbReference type="Proteomes" id="UP001434337"/>
    </source>
</evidence>
<accession>A0ABZ3C3V9</accession>
<dbReference type="EMBL" id="CP115965">
    <property type="protein sequence ID" value="WZW97216.1"/>
    <property type="molecule type" value="Genomic_DNA"/>
</dbReference>
<keyword evidence="3 11" id="KW-0227">DNA damage</keyword>
<evidence type="ECO:0000256" key="6">
    <source>
        <dbReference type="ARBA" id="ARBA00022839"/>
    </source>
</evidence>
<dbReference type="PANTHER" id="PTHR43788:SF6">
    <property type="entry name" value="DNA HELICASE B"/>
    <property type="match status" value="1"/>
</dbReference>
<name>A0ABZ3C3V9_9ACTN</name>
<evidence type="ECO:0000256" key="2">
    <source>
        <dbReference type="ARBA" id="ARBA00022741"/>
    </source>
</evidence>
<dbReference type="RefSeq" id="WP_342371711.1">
    <property type="nucleotide sequence ID" value="NZ_CP115965.1"/>
</dbReference>
<keyword evidence="4 11" id="KW-0378">Hydrolase</keyword>
<evidence type="ECO:0000256" key="7">
    <source>
        <dbReference type="ARBA" id="ARBA00022840"/>
    </source>
</evidence>
<gene>
    <name evidence="11 14" type="primary">recD</name>
    <name evidence="14" type="ORF">PCC79_09820</name>
</gene>
<evidence type="ECO:0000256" key="9">
    <source>
        <dbReference type="ARBA" id="ARBA00023204"/>
    </source>
</evidence>
<evidence type="ECO:0000313" key="14">
    <source>
        <dbReference type="EMBL" id="WZW97216.1"/>
    </source>
</evidence>
<evidence type="ECO:0000256" key="3">
    <source>
        <dbReference type="ARBA" id="ARBA00022763"/>
    </source>
</evidence>
<dbReference type="Proteomes" id="UP001434337">
    <property type="component" value="Chromosome"/>
</dbReference>
<dbReference type="Pfam" id="PF13538">
    <property type="entry name" value="UvrD_C_2"/>
    <property type="match status" value="1"/>
</dbReference>
<keyword evidence="6 11" id="KW-0269">Exonuclease</keyword>
<dbReference type="GO" id="GO:0008854">
    <property type="term" value="F:exodeoxyribonuclease V activity"/>
    <property type="evidence" value="ECO:0007669"/>
    <property type="project" value="UniProtKB-EC"/>
</dbReference>